<reference evidence="7" key="1">
    <citation type="journal article" date="2021" name="PeerJ">
        <title>Extensive microbial diversity within the chicken gut microbiome revealed by metagenomics and culture.</title>
        <authorList>
            <person name="Gilroy R."/>
            <person name="Ravi A."/>
            <person name="Getino M."/>
            <person name="Pursley I."/>
            <person name="Horton D.L."/>
            <person name="Alikhan N.F."/>
            <person name="Baker D."/>
            <person name="Gharbi K."/>
            <person name="Hall N."/>
            <person name="Watson M."/>
            <person name="Adriaenssens E.M."/>
            <person name="Foster-Nyarko E."/>
            <person name="Jarju S."/>
            <person name="Secka A."/>
            <person name="Antonio M."/>
            <person name="Oren A."/>
            <person name="Chaudhuri R.R."/>
            <person name="La Ragione R."/>
            <person name="Hildebrand F."/>
            <person name="Pallen M.J."/>
        </authorList>
    </citation>
    <scope>NUCLEOTIDE SEQUENCE</scope>
    <source>
        <strain evidence="7">CHK32-1732</strain>
    </source>
</reference>
<dbReference type="PANTHER" id="PTHR23508:SF10">
    <property type="entry name" value="CARBOXYLIC ACID TRANSPORTER PROTEIN HOMOLOG"/>
    <property type="match status" value="1"/>
</dbReference>
<feature type="transmembrane region" description="Helical" evidence="5">
    <location>
        <begin position="270"/>
        <end position="288"/>
    </location>
</feature>
<dbReference type="Pfam" id="PF07690">
    <property type="entry name" value="MFS_1"/>
    <property type="match status" value="1"/>
</dbReference>
<feature type="transmembrane region" description="Helical" evidence="5">
    <location>
        <begin position="17"/>
        <end position="36"/>
    </location>
</feature>
<feature type="transmembrane region" description="Helical" evidence="5">
    <location>
        <begin position="360"/>
        <end position="381"/>
    </location>
</feature>
<dbReference type="PROSITE" id="PS50850">
    <property type="entry name" value="MFS"/>
    <property type="match status" value="1"/>
</dbReference>
<feature type="transmembrane region" description="Helical" evidence="5">
    <location>
        <begin position="69"/>
        <end position="91"/>
    </location>
</feature>
<comment type="subcellular location">
    <subcellularLocation>
        <location evidence="1">Cell membrane</location>
        <topology evidence="1">Multi-pass membrane protein</topology>
    </subcellularLocation>
</comment>
<sequence length="397" mass="41872">MTEDTNLDMSSSLAGDIGSYATFGMLIGALTVGMLTDVIGRRWGIISCTVVFSVFSAVCAIAPNAMIFGIGRTLAGVGLGGLLPTAISMVSEYSPGGSRNFSIGLLMSAHQVGGILASLLGIWLLPALGWRSMYWVGVLPLIVLVPLILKYMPESLAFLQAKGRHREAEETGRQLGVAMPEVSSSSATGSVGTSLVKLFTGRNIATTLFFWCASFGGLLLVYGLSNWLPSLMMSEGFALGSSLSFLLVVNLGGVFGMLTAGRLSDSLGPVRVAMIWFFVTALMLLLLSVKAPVIVTYTIIFVAGFFLFSSQTMVYAAVAHVFPTSMRATAIGWTTGMGRFGAVFGPWLGGQLFAAGLESWGFSVFAAFAVSSMIFLGFVALSTRANSGKAVDVRRNT</sequence>
<comment type="caution">
    <text evidence="7">The sequence shown here is derived from an EMBL/GenBank/DDBJ whole genome shotgun (WGS) entry which is preliminary data.</text>
</comment>
<gene>
    <name evidence="7" type="ORF">H9870_13600</name>
</gene>
<feature type="transmembrane region" description="Helical" evidence="5">
    <location>
        <begin position="103"/>
        <end position="126"/>
    </location>
</feature>
<protein>
    <submittedName>
        <fullName evidence="7">MFS transporter</fullName>
    </submittedName>
</protein>
<evidence type="ECO:0000256" key="2">
    <source>
        <dbReference type="ARBA" id="ARBA00022692"/>
    </source>
</evidence>
<dbReference type="GO" id="GO:0005886">
    <property type="term" value="C:plasma membrane"/>
    <property type="evidence" value="ECO:0007669"/>
    <property type="project" value="UniProtKB-SubCell"/>
</dbReference>
<dbReference type="Proteomes" id="UP000824190">
    <property type="component" value="Unassembled WGS sequence"/>
</dbReference>
<feature type="transmembrane region" description="Helical" evidence="5">
    <location>
        <begin position="132"/>
        <end position="152"/>
    </location>
</feature>
<dbReference type="Gene3D" id="1.20.1250.20">
    <property type="entry name" value="MFS general substrate transporter like domains"/>
    <property type="match status" value="1"/>
</dbReference>
<proteinExistence type="predicted"/>
<dbReference type="InterPro" id="IPR011701">
    <property type="entry name" value="MFS"/>
</dbReference>
<dbReference type="PANTHER" id="PTHR23508">
    <property type="entry name" value="CARBOXYLIC ACID TRANSPORTER PROTEIN HOMOLOG"/>
    <property type="match status" value="1"/>
</dbReference>
<keyword evidence="2 5" id="KW-0812">Transmembrane</keyword>
<feature type="transmembrane region" description="Helical" evidence="5">
    <location>
        <begin position="43"/>
        <end position="63"/>
    </location>
</feature>
<dbReference type="GO" id="GO:0046943">
    <property type="term" value="F:carboxylic acid transmembrane transporter activity"/>
    <property type="evidence" value="ECO:0007669"/>
    <property type="project" value="TreeGrafter"/>
</dbReference>
<feature type="domain" description="Major facilitator superfamily (MFS) profile" evidence="6">
    <location>
        <begin position="1"/>
        <end position="384"/>
    </location>
</feature>
<keyword evidence="4 5" id="KW-0472">Membrane</keyword>
<organism evidence="7 8">
    <name type="scientific">Candidatus Corynebacterium avicola</name>
    <dbReference type="NCBI Taxonomy" id="2838527"/>
    <lineage>
        <taxon>Bacteria</taxon>
        <taxon>Bacillati</taxon>
        <taxon>Actinomycetota</taxon>
        <taxon>Actinomycetes</taxon>
        <taxon>Mycobacteriales</taxon>
        <taxon>Corynebacteriaceae</taxon>
        <taxon>Corynebacterium</taxon>
    </lineage>
</organism>
<feature type="transmembrane region" description="Helical" evidence="5">
    <location>
        <begin position="237"/>
        <end position="258"/>
    </location>
</feature>
<evidence type="ECO:0000259" key="6">
    <source>
        <dbReference type="PROSITE" id="PS50850"/>
    </source>
</evidence>
<feature type="transmembrane region" description="Helical" evidence="5">
    <location>
        <begin position="294"/>
        <end position="318"/>
    </location>
</feature>
<dbReference type="EMBL" id="DXGC01000117">
    <property type="protein sequence ID" value="HIW92682.1"/>
    <property type="molecule type" value="Genomic_DNA"/>
</dbReference>
<dbReference type="AlphaFoldDB" id="A0A9D1ULZ0"/>
<evidence type="ECO:0000256" key="1">
    <source>
        <dbReference type="ARBA" id="ARBA00004651"/>
    </source>
</evidence>
<evidence type="ECO:0000256" key="4">
    <source>
        <dbReference type="ARBA" id="ARBA00023136"/>
    </source>
</evidence>
<evidence type="ECO:0000256" key="3">
    <source>
        <dbReference type="ARBA" id="ARBA00022989"/>
    </source>
</evidence>
<feature type="transmembrane region" description="Helical" evidence="5">
    <location>
        <begin position="204"/>
        <end position="225"/>
    </location>
</feature>
<keyword evidence="3 5" id="KW-1133">Transmembrane helix</keyword>
<dbReference type="InterPro" id="IPR036259">
    <property type="entry name" value="MFS_trans_sf"/>
</dbReference>
<dbReference type="InterPro" id="IPR020846">
    <property type="entry name" value="MFS_dom"/>
</dbReference>
<accession>A0A9D1ULZ0</accession>
<name>A0A9D1ULZ0_9CORY</name>
<dbReference type="SUPFAM" id="SSF103473">
    <property type="entry name" value="MFS general substrate transporter"/>
    <property type="match status" value="1"/>
</dbReference>
<reference evidence="7" key="2">
    <citation type="submission" date="2021-04" db="EMBL/GenBank/DDBJ databases">
        <authorList>
            <person name="Gilroy R."/>
        </authorList>
    </citation>
    <scope>NUCLEOTIDE SEQUENCE</scope>
    <source>
        <strain evidence="7">CHK32-1732</strain>
    </source>
</reference>
<evidence type="ECO:0000313" key="8">
    <source>
        <dbReference type="Proteomes" id="UP000824190"/>
    </source>
</evidence>
<evidence type="ECO:0000313" key="7">
    <source>
        <dbReference type="EMBL" id="HIW92682.1"/>
    </source>
</evidence>
<evidence type="ECO:0000256" key="5">
    <source>
        <dbReference type="SAM" id="Phobius"/>
    </source>
</evidence>